<dbReference type="AlphaFoldDB" id="A0A564YHK1"/>
<dbReference type="EMBL" id="CABIJS010000210">
    <property type="protein sequence ID" value="VUZ46188.1"/>
    <property type="molecule type" value="Genomic_DNA"/>
</dbReference>
<sequence length="60" mass="6988">MSAIFEWSRELCPIDVSCRLVRMIKASNKITLEDIFNECINLAIKCDSGMNEHRCQSNFY</sequence>
<evidence type="ECO:0000313" key="2">
    <source>
        <dbReference type="Proteomes" id="UP000321570"/>
    </source>
</evidence>
<protein>
    <submittedName>
        <fullName evidence="1">Uncharacterized protein</fullName>
    </submittedName>
</protein>
<accession>A0A564YHK1</accession>
<evidence type="ECO:0000313" key="1">
    <source>
        <dbReference type="EMBL" id="VUZ46188.1"/>
    </source>
</evidence>
<proteinExistence type="predicted"/>
<keyword evidence="2" id="KW-1185">Reference proteome</keyword>
<gene>
    <name evidence="1" type="ORF">WMSIL1_LOCUS5981</name>
</gene>
<dbReference type="Proteomes" id="UP000321570">
    <property type="component" value="Unassembled WGS sequence"/>
</dbReference>
<name>A0A564YHK1_HYMDI</name>
<organism evidence="1 2">
    <name type="scientific">Hymenolepis diminuta</name>
    <name type="common">Rat tapeworm</name>
    <dbReference type="NCBI Taxonomy" id="6216"/>
    <lineage>
        <taxon>Eukaryota</taxon>
        <taxon>Metazoa</taxon>
        <taxon>Spiralia</taxon>
        <taxon>Lophotrochozoa</taxon>
        <taxon>Platyhelminthes</taxon>
        <taxon>Cestoda</taxon>
        <taxon>Eucestoda</taxon>
        <taxon>Cyclophyllidea</taxon>
        <taxon>Hymenolepididae</taxon>
        <taxon>Hymenolepis</taxon>
    </lineage>
</organism>
<reference evidence="1 2" key="1">
    <citation type="submission" date="2019-07" db="EMBL/GenBank/DDBJ databases">
        <authorList>
            <person name="Jastrzebski P J."/>
            <person name="Paukszto L."/>
            <person name="Jastrzebski P J."/>
        </authorList>
    </citation>
    <scope>NUCLEOTIDE SEQUENCE [LARGE SCALE GENOMIC DNA]</scope>
    <source>
        <strain evidence="1 2">WMS-il1</strain>
    </source>
</reference>